<dbReference type="KEGG" id="bbel:109477371"/>
<dbReference type="InterPro" id="IPR050822">
    <property type="entry name" value="Cerebellin_Synaptic_Org"/>
</dbReference>
<evidence type="ECO:0000256" key="4">
    <source>
        <dbReference type="SAM" id="SignalP"/>
    </source>
</evidence>
<protein>
    <submittedName>
        <fullName evidence="7">Complement C1q tumor necrosis factor-related protein 4-like</fullName>
    </submittedName>
</protein>
<organism evidence="6 7">
    <name type="scientific">Branchiostoma belcheri</name>
    <name type="common">Amphioxus</name>
    <dbReference type="NCBI Taxonomy" id="7741"/>
    <lineage>
        <taxon>Eukaryota</taxon>
        <taxon>Metazoa</taxon>
        <taxon>Chordata</taxon>
        <taxon>Cephalochordata</taxon>
        <taxon>Leptocardii</taxon>
        <taxon>Amphioxiformes</taxon>
        <taxon>Branchiostomatidae</taxon>
        <taxon>Branchiostoma</taxon>
    </lineage>
</organism>
<dbReference type="InterPro" id="IPR008983">
    <property type="entry name" value="Tumour_necrosis_fac-like_dom"/>
</dbReference>
<dbReference type="RefSeq" id="XP_019634164.1">
    <property type="nucleotide sequence ID" value="XM_019778605.1"/>
</dbReference>
<evidence type="ECO:0000256" key="2">
    <source>
        <dbReference type="ARBA" id="ARBA00022525"/>
    </source>
</evidence>
<dbReference type="PANTHER" id="PTHR22923:SF116">
    <property type="entry name" value="C1Q DOMAIN-CONTAINING PROTEIN"/>
    <property type="match status" value="1"/>
</dbReference>
<dbReference type="Pfam" id="PF00386">
    <property type="entry name" value="C1q"/>
    <property type="match status" value="1"/>
</dbReference>
<dbReference type="PRINTS" id="PR00007">
    <property type="entry name" value="COMPLEMNTC1Q"/>
</dbReference>
<evidence type="ECO:0000256" key="1">
    <source>
        <dbReference type="ARBA" id="ARBA00004613"/>
    </source>
</evidence>
<reference evidence="7" key="1">
    <citation type="submission" date="2025-08" db="UniProtKB">
        <authorList>
            <consortium name="RefSeq"/>
        </authorList>
    </citation>
    <scope>IDENTIFICATION</scope>
    <source>
        <tissue evidence="7">Gonad</tissue>
    </source>
</reference>
<name>A0A6P4ZJN1_BRABE</name>
<dbReference type="SUPFAM" id="SSF49842">
    <property type="entry name" value="TNF-like"/>
    <property type="match status" value="1"/>
</dbReference>
<dbReference type="GeneID" id="109477371"/>
<evidence type="ECO:0000256" key="3">
    <source>
        <dbReference type="ARBA" id="ARBA00022729"/>
    </source>
</evidence>
<dbReference type="AlphaFoldDB" id="A0A6P4ZJN1"/>
<keyword evidence="2" id="KW-0964">Secreted</keyword>
<feature type="signal peptide" evidence="4">
    <location>
        <begin position="1"/>
        <end position="24"/>
    </location>
</feature>
<proteinExistence type="predicted"/>
<dbReference type="SMART" id="SM00110">
    <property type="entry name" value="C1Q"/>
    <property type="match status" value="1"/>
</dbReference>
<dbReference type="InterPro" id="IPR001073">
    <property type="entry name" value="C1q_dom"/>
</dbReference>
<dbReference type="OrthoDB" id="9995263at2759"/>
<evidence type="ECO:0000313" key="7">
    <source>
        <dbReference type="RefSeq" id="XP_019634164.1"/>
    </source>
</evidence>
<keyword evidence="6" id="KW-1185">Reference proteome</keyword>
<evidence type="ECO:0000259" key="5">
    <source>
        <dbReference type="PROSITE" id="PS50871"/>
    </source>
</evidence>
<gene>
    <name evidence="7" type="primary">LOC109477371</name>
</gene>
<dbReference type="PROSITE" id="PS50871">
    <property type="entry name" value="C1Q"/>
    <property type="match status" value="1"/>
</dbReference>
<keyword evidence="3 4" id="KW-0732">Signal</keyword>
<dbReference type="PANTHER" id="PTHR22923">
    <property type="entry name" value="CEREBELLIN-RELATED"/>
    <property type="match status" value="1"/>
</dbReference>
<comment type="subcellular location">
    <subcellularLocation>
        <location evidence="1">Secreted</location>
    </subcellularLocation>
</comment>
<feature type="chain" id="PRO_5028095382" evidence="4">
    <location>
        <begin position="25"/>
        <end position="171"/>
    </location>
</feature>
<accession>A0A6P4ZJN1</accession>
<evidence type="ECO:0000313" key="6">
    <source>
        <dbReference type="Proteomes" id="UP000515135"/>
    </source>
</evidence>
<dbReference type="Proteomes" id="UP000515135">
    <property type="component" value="Unplaced"/>
</dbReference>
<dbReference type="Gene3D" id="2.60.120.40">
    <property type="match status" value="1"/>
</dbReference>
<sequence length="171" mass="18525">MAPWTLRTVLVCAVLAAAVGTVRCSTGCSCTQEKVAFTLTRSTDEGRITGYNDDLIVTYDHVITDVGGSFSGLKNPSVFTCKVPGVYMFSFTALAQKHHSAYIKLLKNGQFQTALWAGRVQGNHGSGSSTAVLHLRRGDRVWLAIGSPGYYALHSNENRFATFTGVLLYPD</sequence>
<feature type="domain" description="C1q" evidence="5">
    <location>
        <begin position="30"/>
        <end position="171"/>
    </location>
</feature>
<dbReference type="GO" id="GO:0005576">
    <property type="term" value="C:extracellular region"/>
    <property type="evidence" value="ECO:0007669"/>
    <property type="project" value="UniProtKB-SubCell"/>
</dbReference>